<dbReference type="InterPro" id="IPR002052">
    <property type="entry name" value="DNA_methylase_N6_adenine_CS"/>
</dbReference>
<dbReference type="EMBL" id="MTHD01000001">
    <property type="protein sequence ID" value="OMG56687.1"/>
    <property type="molecule type" value="Genomic_DNA"/>
</dbReference>
<dbReference type="PRINTS" id="PR00507">
    <property type="entry name" value="N12N6MTFRASE"/>
</dbReference>
<keyword evidence="3 9" id="KW-0808">Transferase</keyword>
<feature type="domain" description="Type II methyltransferase M.TaqI-like" evidence="8">
    <location>
        <begin position="71"/>
        <end position="171"/>
    </location>
</feature>
<dbReference type="PROSITE" id="PS00092">
    <property type="entry name" value="N6_MTASE"/>
    <property type="match status" value="1"/>
</dbReference>
<proteinExistence type="predicted"/>
<sequence>MPLDVERLGQVFTPPSVVDFMLSLCCNSGRVLEPSAGDGAFYTALAGRGADVTGIEIDHRVAPAGARVMDFFDLPDSERFASIVGNPPYVRYQDIAVDTRKKLKSPLFDRRSNLFLFFIEKCIRHLEPGGELIFIVPREFIKLTSARKLNAWLFTQGSITHFFETGDVRVFSGATPNCCIFRFEKGRFDRCMDDGRIFTEVDGQLMFLRENHAVRLSDLFEVRVGGVSGADPVFRHADGNLDFVCSKTADTGETRRMIYGIEHAHLLPHKARLLARRVRKFDESNWWHWGRHFPINDDPRIYVNGRTRKRDPFFLHDCPNFDGAILALFPKNRRMRRRDLIECTMMLNHEVDWQQLGFVCDGRFIFTQRSLQTCLLPDKFSRYLPKEAP</sequence>
<dbReference type="GO" id="GO:0009307">
    <property type="term" value="P:DNA restriction-modification system"/>
    <property type="evidence" value="ECO:0007669"/>
    <property type="project" value="UniProtKB-KW"/>
</dbReference>
<dbReference type="GO" id="GO:0032259">
    <property type="term" value="P:methylation"/>
    <property type="evidence" value="ECO:0007669"/>
    <property type="project" value="UniProtKB-KW"/>
</dbReference>
<comment type="catalytic activity">
    <reaction evidence="7">
        <text>a 2'-deoxyadenosine in DNA + S-adenosyl-L-methionine = an N(6)-methyl-2'-deoxyadenosine in DNA + S-adenosyl-L-homocysteine + H(+)</text>
        <dbReference type="Rhea" id="RHEA:15197"/>
        <dbReference type="Rhea" id="RHEA-COMP:12418"/>
        <dbReference type="Rhea" id="RHEA-COMP:12419"/>
        <dbReference type="ChEBI" id="CHEBI:15378"/>
        <dbReference type="ChEBI" id="CHEBI:57856"/>
        <dbReference type="ChEBI" id="CHEBI:59789"/>
        <dbReference type="ChEBI" id="CHEBI:90615"/>
        <dbReference type="ChEBI" id="CHEBI:90616"/>
        <dbReference type="EC" id="2.1.1.72"/>
    </reaction>
</comment>
<organism evidence="9 10">
    <name type="scientific">Azonexus hydrophilus</name>
    <dbReference type="NCBI Taxonomy" id="418702"/>
    <lineage>
        <taxon>Bacteria</taxon>
        <taxon>Pseudomonadati</taxon>
        <taxon>Pseudomonadota</taxon>
        <taxon>Betaproteobacteria</taxon>
        <taxon>Rhodocyclales</taxon>
        <taxon>Azonexaceae</taxon>
        <taxon>Azonexus</taxon>
    </lineage>
</organism>
<dbReference type="Gene3D" id="3.40.50.150">
    <property type="entry name" value="Vaccinia Virus protein VP39"/>
    <property type="match status" value="1"/>
</dbReference>
<keyword evidence="6" id="KW-0238">DNA-binding</keyword>
<keyword evidence="10" id="KW-1185">Reference proteome</keyword>
<dbReference type="GO" id="GO:0009007">
    <property type="term" value="F:site-specific DNA-methyltransferase (adenine-specific) activity"/>
    <property type="evidence" value="ECO:0007669"/>
    <property type="project" value="UniProtKB-EC"/>
</dbReference>
<comment type="caution">
    <text evidence="9">The sequence shown here is derived from an EMBL/GenBank/DDBJ whole genome shotgun (WGS) entry which is preliminary data.</text>
</comment>
<dbReference type="EC" id="2.1.1.72" evidence="1"/>
<dbReference type="PANTHER" id="PTHR33841">
    <property type="entry name" value="DNA METHYLTRANSFERASE YEEA-RELATED"/>
    <property type="match status" value="1"/>
</dbReference>
<name>A0A1R1ID98_9RHOO</name>
<dbReference type="InterPro" id="IPR029063">
    <property type="entry name" value="SAM-dependent_MTases_sf"/>
</dbReference>
<dbReference type="CDD" id="cd02440">
    <property type="entry name" value="AdoMet_MTases"/>
    <property type="match status" value="1"/>
</dbReference>
<evidence type="ECO:0000256" key="1">
    <source>
        <dbReference type="ARBA" id="ARBA00011900"/>
    </source>
</evidence>
<evidence type="ECO:0000259" key="8">
    <source>
        <dbReference type="Pfam" id="PF07669"/>
    </source>
</evidence>
<evidence type="ECO:0000256" key="7">
    <source>
        <dbReference type="ARBA" id="ARBA00047942"/>
    </source>
</evidence>
<reference evidence="9 10" key="1">
    <citation type="submission" date="2016-10" db="EMBL/GenBank/DDBJ databases">
        <title>Alkaliphiles isolated from bioreactors.</title>
        <authorList>
            <person name="Salah Z."/>
            <person name="Rout S.P."/>
            <person name="Humphreys P.N."/>
        </authorList>
    </citation>
    <scope>NUCLEOTIDE SEQUENCE [LARGE SCALE GENOMIC DNA]</scope>
    <source>
        <strain evidence="9 10">ZS02</strain>
    </source>
</reference>
<protein>
    <recommendedName>
        <fullName evidence="1">site-specific DNA-methyltransferase (adenine-specific)</fullName>
        <ecNumber evidence="1">2.1.1.72</ecNumber>
    </recommendedName>
</protein>
<dbReference type="InterPro" id="IPR050953">
    <property type="entry name" value="N4_N6_ade-DNA_methylase"/>
</dbReference>
<dbReference type="PANTHER" id="PTHR33841:SF6">
    <property type="entry name" value="TYPE II METHYLTRANSFERASE M.HINDII"/>
    <property type="match status" value="1"/>
</dbReference>
<evidence type="ECO:0000313" key="9">
    <source>
        <dbReference type="EMBL" id="OMG56687.1"/>
    </source>
</evidence>
<dbReference type="SUPFAM" id="SSF53335">
    <property type="entry name" value="S-adenosyl-L-methionine-dependent methyltransferases"/>
    <property type="match status" value="1"/>
</dbReference>
<dbReference type="STRING" id="418702.BJN45_03495"/>
<dbReference type="Proteomes" id="UP000187526">
    <property type="component" value="Unassembled WGS sequence"/>
</dbReference>
<accession>A0A1R1ID98</accession>
<keyword evidence="5" id="KW-0680">Restriction system</keyword>
<evidence type="ECO:0000256" key="6">
    <source>
        <dbReference type="ARBA" id="ARBA00023125"/>
    </source>
</evidence>
<evidence type="ECO:0000256" key="4">
    <source>
        <dbReference type="ARBA" id="ARBA00022691"/>
    </source>
</evidence>
<dbReference type="Pfam" id="PF07669">
    <property type="entry name" value="Eco57I"/>
    <property type="match status" value="1"/>
</dbReference>
<dbReference type="InterPro" id="IPR011639">
    <property type="entry name" value="MethylTrfase_TaqI-like_dom"/>
</dbReference>
<keyword evidence="2 9" id="KW-0489">Methyltransferase</keyword>
<keyword evidence="4" id="KW-0949">S-adenosyl-L-methionine</keyword>
<dbReference type="AlphaFoldDB" id="A0A1R1ID98"/>
<evidence type="ECO:0000256" key="3">
    <source>
        <dbReference type="ARBA" id="ARBA00022679"/>
    </source>
</evidence>
<evidence type="ECO:0000256" key="2">
    <source>
        <dbReference type="ARBA" id="ARBA00022603"/>
    </source>
</evidence>
<gene>
    <name evidence="9" type="ORF">BJN45_03495</name>
</gene>
<dbReference type="GO" id="GO:0003677">
    <property type="term" value="F:DNA binding"/>
    <property type="evidence" value="ECO:0007669"/>
    <property type="project" value="UniProtKB-KW"/>
</dbReference>
<evidence type="ECO:0000256" key="5">
    <source>
        <dbReference type="ARBA" id="ARBA00022747"/>
    </source>
</evidence>
<dbReference type="RefSeq" id="WP_076092075.1">
    <property type="nucleotide sequence ID" value="NZ_MTHD01000001.1"/>
</dbReference>
<dbReference type="OrthoDB" id="32195at2"/>
<evidence type="ECO:0000313" key="10">
    <source>
        <dbReference type="Proteomes" id="UP000187526"/>
    </source>
</evidence>